<feature type="transmembrane region" description="Helical" evidence="1">
    <location>
        <begin position="6"/>
        <end position="27"/>
    </location>
</feature>
<keyword evidence="1" id="KW-0812">Transmembrane</keyword>
<evidence type="ECO:0000256" key="1">
    <source>
        <dbReference type="SAM" id="Phobius"/>
    </source>
</evidence>
<reference evidence="2" key="1">
    <citation type="journal article" date="2021" name="Proc. Natl. Acad. Sci. U.S.A.">
        <title>A Catalog of Tens of Thousands of Viruses from Human Metagenomes Reveals Hidden Associations with Chronic Diseases.</title>
        <authorList>
            <person name="Tisza M.J."/>
            <person name="Buck C.B."/>
        </authorList>
    </citation>
    <scope>NUCLEOTIDE SEQUENCE</scope>
    <source>
        <strain evidence="2">Ct9lR64</strain>
    </source>
</reference>
<keyword evidence="1" id="KW-1133">Transmembrane helix</keyword>
<keyword evidence="1" id="KW-0472">Membrane</keyword>
<name>A0A8S5QYL1_9CAUD</name>
<dbReference type="EMBL" id="BK015760">
    <property type="protein sequence ID" value="DAE23821.1"/>
    <property type="molecule type" value="Genomic_DNA"/>
</dbReference>
<protein>
    <submittedName>
        <fullName evidence="2">Uncharacterized protein</fullName>
    </submittedName>
</protein>
<proteinExistence type="predicted"/>
<evidence type="ECO:0000313" key="2">
    <source>
        <dbReference type="EMBL" id="DAE23821.1"/>
    </source>
</evidence>
<feature type="transmembrane region" description="Helical" evidence="1">
    <location>
        <begin position="34"/>
        <end position="55"/>
    </location>
</feature>
<organism evidence="2">
    <name type="scientific">Siphoviridae sp. ct9lR64</name>
    <dbReference type="NCBI Taxonomy" id="2826178"/>
    <lineage>
        <taxon>Viruses</taxon>
        <taxon>Duplodnaviria</taxon>
        <taxon>Heunggongvirae</taxon>
        <taxon>Uroviricota</taxon>
        <taxon>Caudoviricetes</taxon>
    </lineage>
</organism>
<sequence>MTIAAWVEFIILAITILGAGLMCAFFFDGYVGKCVSVIVSIVLTILLYCGFNWYFTSTASGKRAMIDQRSELNNGLNRVVTIYTADGNILAEYKGNIDIEANDGGYVIFDYDGKRYMYYNCFVESIADIGG</sequence>
<accession>A0A8S5QYL1</accession>